<feature type="region of interest" description="Disordered" evidence="1">
    <location>
        <begin position="71"/>
        <end position="91"/>
    </location>
</feature>
<gene>
    <name evidence="2" type="ORF">KXQ929_LOCUS53846</name>
</gene>
<accession>A0A820S2Y7</accession>
<feature type="non-terminal residue" evidence="2">
    <location>
        <position position="115"/>
    </location>
</feature>
<sequence>IDKANNVLSITQNNDKQSLNQNLISYETHPDNIDSSMMFTFNDQTPSSENMLNTSWKERLTSTERIEITPLEKNISSSMPNKQYSTDDFNFDNYSEHQLSSSLNNPIEENSKLIK</sequence>
<proteinExistence type="predicted"/>
<dbReference type="EMBL" id="CAJOBB010031235">
    <property type="protein sequence ID" value="CAF4449120.1"/>
    <property type="molecule type" value="Genomic_DNA"/>
</dbReference>
<dbReference type="AlphaFoldDB" id="A0A820S2Y7"/>
<evidence type="ECO:0000313" key="3">
    <source>
        <dbReference type="Proteomes" id="UP000663868"/>
    </source>
</evidence>
<evidence type="ECO:0000313" key="2">
    <source>
        <dbReference type="EMBL" id="CAF4449120.1"/>
    </source>
</evidence>
<feature type="non-terminal residue" evidence="2">
    <location>
        <position position="1"/>
    </location>
</feature>
<organism evidence="2 3">
    <name type="scientific">Adineta steineri</name>
    <dbReference type="NCBI Taxonomy" id="433720"/>
    <lineage>
        <taxon>Eukaryota</taxon>
        <taxon>Metazoa</taxon>
        <taxon>Spiralia</taxon>
        <taxon>Gnathifera</taxon>
        <taxon>Rotifera</taxon>
        <taxon>Eurotatoria</taxon>
        <taxon>Bdelloidea</taxon>
        <taxon>Adinetida</taxon>
        <taxon>Adinetidae</taxon>
        <taxon>Adineta</taxon>
    </lineage>
</organism>
<comment type="caution">
    <text evidence="2">The sequence shown here is derived from an EMBL/GenBank/DDBJ whole genome shotgun (WGS) entry which is preliminary data.</text>
</comment>
<feature type="compositionally biased region" description="Polar residues" evidence="1">
    <location>
        <begin position="96"/>
        <end position="108"/>
    </location>
</feature>
<feature type="compositionally biased region" description="Polar residues" evidence="1">
    <location>
        <begin position="74"/>
        <end position="91"/>
    </location>
</feature>
<evidence type="ECO:0000256" key="1">
    <source>
        <dbReference type="SAM" id="MobiDB-lite"/>
    </source>
</evidence>
<dbReference type="Proteomes" id="UP000663868">
    <property type="component" value="Unassembled WGS sequence"/>
</dbReference>
<name>A0A820S2Y7_9BILA</name>
<protein>
    <submittedName>
        <fullName evidence="2">Uncharacterized protein</fullName>
    </submittedName>
</protein>
<reference evidence="2" key="1">
    <citation type="submission" date="2021-02" db="EMBL/GenBank/DDBJ databases">
        <authorList>
            <person name="Nowell W R."/>
        </authorList>
    </citation>
    <scope>NUCLEOTIDE SEQUENCE</scope>
</reference>
<feature type="region of interest" description="Disordered" evidence="1">
    <location>
        <begin position="96"/>
        <end position="115"/>
    </location>
</feature>